<sequence>MSTQTTAPAAGRTIYGIDWERSTEDVLGEDATALRQLDEHAQILPVATVGASFAHVARRLLDLWPMTLATLLVVTGGAAAAAWMPRLIGGAVVIVEHHGSAADVWRQGGMIVLAGALQAVLSALGWALVSSLGQRILAGMREEVIDRALDLPVQTMEITGIGDALSRVADDVDITARAVNNVVPNLIQMGFYVLMTLIGMATLSPWLLILLVVVVPMYAAAAVWYLRRTAPIYRRERVAMGARAQGLLSAIQGIPTVHAYGIERRETRHVSVLSEVAVVLGMRVMVLVTRMVKILAIPENISIALVLVLGYAMVHVGGASIGTVTAASLYLISLIWPMMNLIFSLDDVQSAAASLTRMVGVIESIDPAASPGDEIPADGSISLRGVSHAYGAAEDAKGTGAAPERIILQPIDLEVAPGETIALVGASGAGKSTLASILAGTLTPRYGQVLHGGADLARADLEAVRRHSSIVSQDVHVFRGTLAEDLRLARPEASEDELWGALERVDAASWVRRLPKALEIEVGEKGERLTAEQSQQLALARVVLQDPAILVLDEATADEGSSGARVLERAALEVAAGRTTVIVAHRLSQASTADRILVMADGRVVEEGPHAELVARGGVYAGLWSAWSGESS</sequence>
<dbReference type="Proteomes" id="UP001203761">
    <property type="component" value="Unassembled WGS sequence"/>
</dbReference>
<feature type="transmembrane region" description="Helical" evidence="7">
    <location>
        <begin position="104"/>
        <end position="129"/>
    </location>
</feature>
<feature type="transmembrane region" description="Helical" evidence="7">
    <location>
        <begin position="301"/>
        <end position="332"/>
    </location>
</feature>
<evidence type="ECO:0000256" key="4">
    <source>
        <dbReference type="ARBA" id="ARBA00022840"/>
    </source>
</evidence>
<dbReference type="GO" id="GO:0005524">
    <property type="term" value="F:ATP binding"/>
    <property type="evidence" value="ECO:0007669"/>
    <property type="project" value="UniProtKB-KW"/>
</dbReference>
<dbReference type="PANTHER" id="PTHR43394">
    <property type="entry name" value="ATP-DEPENDENT PERMEASE MDL1, MITOCHONDRIAL"/>
    <property type="match status" value="1"/>
</dbReference>
<dbReference type="PROSITE" id="PS50929">
    <property type="entry name" value="ABC_TM1F"/>
    <property type="match status" value="1"/>
</dbReference>
<gene>
    <name evidence="10" type="ORF">Bequi_00945</name>
</gene>
<comment type="caution">
    <text evidence="10">The sequence shown here is derived from an EMBL/GenBank/DDBJ whole genome shotgun (WGS) entry which is preliminary data.</text>
</comment>
<evidence type="ECO:0000256" key="7">
    <source>
        <dbReference type="SAM" id="Phobius"/>
    </source>
</evidence>
<accession>A0ABT0QWC9</accession>
<organism evidence="10 11">
    <name type="scientific">Brachybacterium equifaecis</name>
    <dbReference type="NCBI Taxonomy" id="2910770"/>
    <lineage>
        <taxon>Bacteria</taxon>
        <taxon>Bacillati</taxon>
        <taxon>Actinomycetota</taxon>
        <taxon>Actinomycetes</taxon>
        <taxon>Micrococcales</taxon>
        <taxon>Dermabacteraceae</taxon>
        <taxon>Brachybacterium</taxon>
    </lineage>
</organism>
<comment type="subcellular location">
    <subcellularLocation>
        <location evidence="1">Cell membrane</location>
        <topology evidence="1">Multi-pass membrane protein</topology>
    </subcellularLocation>
</comment>
<reference evidence="10" key="1">
    <citation type="submission" date="2022-02" db="EMBL/GenBank/DDBJ databases">
        <authorList>
            <person name="Lee M."/>
            <person name="Kim S.-J."/>
            <person name="Jung M.-Y."/>
        </authorList>
    </citation>
    <scope>NUCLEOTIDE SEQUENCE</scope>
    <source>
        <strain evidence="10">JHP9</strain>
    </source>
</reference>
<proteinExistence type="predicted"/>
<dbReference type="RefSeq" id="WP_249736129.1">
    <property type="nucleotide sequence ID" value="NZ_JAKNCJ010000001.1"/>
</dbReference>
<evidence type="ECO:0000313" key="11">
    <source>
        <dbReference type="Proteomes" id="UP001203761"/>
    </source>
</evidence>
<keyword evidence="11" id="KW-1185">Reference proteome</keyword>
<dbReference type="PANTHER" id="PTHR43394:SF1">
    <property type="entry name" value="ATP-BINDING CASSETTE SUB-FAMILY B MEMBER 10, MITOCHONDRIAL"/>
    <property type="match status" value="1"/>
</dbReference>
<dbReference type="SUPFAM" id="SSF52540">
    <property type="entry name" value="P-loop containing nucleoside triphosphate hydrolases"/>
    <property type="match status" value="1"/>
</dbReference>
<dbReference type="InterPro" id="IPR003593">
    <property type="entry name" value="AAA+_ATPase"/>
</dbReference>
<dbReference type="SMART" id="SM00382">
    <property type="entry name" value="AAA"/>
    <property type="match status" value="1"/>
</dbReference>
<dbReference type="EMBL" id="JAKNCJ010000001">
    <property type="protein sequence ID" value="MCL6421964.1"/>
    <property type="molecule type" value="Genomic_DNA"/>
</dbReference>
<name>A0ABT0QWC9_9MICO</name>
<evidence type="ECO:0000256" key="3">
    <source>
        <dbReference type="ARBA" id="ARBA00022741"/>
    </source>
</evidence>
<keyword evidence="2 7" id="KW-0812">Transmembrane</keyword>
<evidence type="ECO:0000256" key="5">
    <source>
        <dbReference type="ARBA" id="ARBA00022989"/>
    </source>
</evidence>
<protein>
    <submittedName>
        <fullName evidence="10">ABC transporter ATP-binding protein/permease</fullName>
    </submittedName>
</protein>
<evidence type="ECO:0000256" key="6">
    <source>
        <dbReference type="ARBA" id="ARBA00023136"/>
    </source>
</evidence>
<feature type="transmembrane region" description="Helical" evidence="7">
    <location>
        <begin position="182"/>
        <end position="200"/>
    </location>
</feature>
<evidence type="ECO:0000256" key="1">
    <source>
        <dbReference type="ARBA" id="ARBA00004651"/>
    </source>
</evidence>
<dbReference type="InterPro" id="IPR036640">
    <property type="entry name" value="ABC1_TM_sf"/>
</dbReference>
<evidence type="ECO:0000256" key="2">
    <source>
        <dbReference type="ARBA" id="ARBA00022692"/>
    </source>
</evidence>
<dbReference type="SUPFAM" id="SSF90123">
    <property type="entry name" value="ABC transporter transmembrane region"/>
    <property type="match status" value="1"/>
</dbReference>
<dbReference type="PROSITE" id="PS50893">
    <property type="entry name" value="ABC_TRANSPORTER_2"/>
    <property type="match status" value="1"/>
</dbReference>
<evidence type="ECO:0000259" key="8">
    <source>
        <dbReference type="PROSITE" id="PS50893"/>
    </source>
</evidence>
<dbReference type="InterPro" id="IPR039421">
    <property type="entry name" value="Type_1_exporter"/>
</dbReference>
<evidence type="ECO:0000313" key="10">
    <source>
        <dbReference type="EMBL" id="MCL6421964.1"/>
    </source>
</evidence>
<keyword evidence="6 7" id="KW-0472">Membrane</keyword>
<evidence type="ECO:0000259" key="9">
    <source>
        <dbReference type="PROSITE" id="PS50929"/>
    </source>
</evidence>
<feature type="domain" description="ABC transmembrane type-1" evidence="9">
    <location>
        <begin position="68"/>
        <end position="350"/>
    </location>
</feature>
<dbReference type="InterPro" id="IPR027417">
    <property type="entry name" value="P-loop_NTPase"/>
</dbReference>
<dbReference type="CDD" id="cd07346">
    <property type="entry name" value="ABC_6TM_exporters"/>
    <property type="match status" value="1"/>
</dbReference>
<dbReference type="Pfam" id="PF00005">
    <property type="entry name" value="ABC_tran"/>
    <property type="match status" value="1"/>
</dbReference>
<keyword evidence="3" id="KW-0547">Nucleotide-binding</keyword>
<feature type="transmembrane region" description="Helical" evidence="7">
    <location>
        <begin position="63"/>
        <end position="84"/>
    </location>
</feature>
<dbReference type="InterPro" id="IPR003439">
    <property type="entry name" value="ABC_transporter-like_ATP-bd"/>
</dbReference>
<keyword evidence="4 10" id="KW-0067">ATP-binding</keyword>
<dbReference type="Pfam" id="PF00664">
    <property type="entry name" value="ABC_membrane"/>
    <property type="match status" value="1"/>
</dbReference>
<dbReference type="Gene3D" id="3.40.50.300">
    <property type="entry name" value="P-loop containing nucleotide triphosphate hydrolases"/>
    <property type="match status" value="1"/>
</dbReference>
<keyword evidence="5 7" id="KW-1133">Transmembrane helix</keyword>
<feature type="domain" description="ABC transporter" evidence="8">
    <location>
        <begin position="381"/>
        <end position="626"/>
    </location>
</feature>
<dbReference type="Gene3D" id="1.20.1560.10">
    <property type="entry name" value="ABC transporter type 1, transmembrane domain"/>
    <property type="match status" value="1"/>
</dbReference>
<feature type="transmembrane region" description="Helical" evidence="7">
    <location>
        <begin position="206"/>
        <end position="226"/>
    </location>
</feature>
<dbReference type="InterPro" id="IPR011527">
    <property type="entry name" value="ABC1_TM_dom"/>
</dbReference>